<reference evidence="3" key="1">
    <citation type="journal article" date="2020" name="Stud. Mycol.">
        <title>101 Dothideomycetes genomes: A test case for predicting lifestyles and emergence of pathogens.</title>
        <authorList>
            <person name="Haridas S."/>
            <person name="Albert R."/>
            <person name="Binder M."/>
            <person name="Bloem J."/>
            <person name="LaButti K."/>
            <person name="Salamov A."/>
            <person name="Andreopoulos B."/>
            <person name="Baker S."/>
            <person name="Barry K."/>
            <person name="Bills G."/>
            <person name="Bluhm B."/>
            <person name="Cannon C."/>
            <person name="Castanera R."/>
            <person name="Culley D."/>
            <person name="Daum C."/>
            <person name="Ezra D."/>
            <person name="Gonzalez J."/>
            <person name="Henrissat B."/>
            <person name="Kuo A."/>
            <person name="Liang C."/>
            <person name="Lipzen A."/>
            <person name="Lutzoni F."/>
            <person name="Magnuson J."/>
            <person name="Mondo S."/>
            <person name="Nolan M."/>
            <person name="Ohm R."/>
            <person name="Pangilinan J."/>
            <person name="Park H.-J."/>
            <person name="Ramirez L."/>
            <person name="Alfaro M."/>
            <person name="Sun H."/>
            <person name="Tritt A."/>
            <person name="Yoshinaga Y."/>
            <person name="Zwiers L.-H."/>
            <person name="Turgeon B."/>
            <person name="Goodwin S."/>
            <person name="Spatafora J."/>
            <person name="Crous P."/>
            <person name="Grigoriev I."/>
        </authorList>
    </citation>
    <scope>NUCLEOTIDE SEQUENCE [LARGE SCALE GENOMIC DNA]</scope>
    <source>
        <strain evidence="3">CBS 304.66</strain>
    </source>
</reference>
<dbReference type="Proteomes" id="UP000800093">
    <property type="component" value="Unassembled WGS sequence"/>
</dbReference>
<keyword evidence="1" id="KW-0472">Membrane</keyword>
<organism evidence="2 3">
    <name type="scientific">Lojkania enalia</name>
    <dbReference type="NCBI Taxonomy" id="147567"/>
    <lineage>
        <taxon>Eukaryota</taxon>
        <taxon>Fungi</taxon>
        <taxon>Dikarya</taxon>
        <taxon>Ascomycota</taxon>
        <taxon>Pezizomycotina</taxon>
        <taxon>Dothideomycetes</taxon>
        <taxon>Pleosporomycetidae</taxon>
        <taxon>Pleosporales</taxon>
        <taxon>Pleosporales incertae sedis</taxon>
        <taxon>Lojkania</taxon>
    </lineage>
</organism>
<proteinExistence type="predicted"/>
<gene>
    <name evidence="2" type="ORF">CC78DRAFT_188750</name>
</gene>
<sequence>MEGCEAAEHSTRYREELLSNAYIDRIQCLFQDYVSERADLYPGSNHMHAGSISLAVLVALSLLTTALFSLCSNCCPLSRSLCYSVTEESLSLEITIAATLSLVRSGTIVIPPSRCAFPLLRRIYSSPSATAVPEHTSTRPSSVRHDLGIFRVNQALKRCIP</sequence>
<name>A0A9P4TR53_9PLEO</name>
<dbReference type="EMBL" id="ML986580">
    <property type="protein sequence ID" value="KAF2270010.1"/>
    <property type="molecule type" value="Genomic_DNA"/>
</dbReference>
<protein>
    <submittedName>
        <fullName evidence="2">Uncharacterized protein</fullName>
    </submittedName>
</protein>
<accession>A0A9P4TR53</accession>
<comment type="caution">
    <text evidence="2">The sequence shown here is derived from an EMBL/GenBank/DDBJ whole genome shotgun (WGS) entry which is preliminary data.</text>
</comment>
<evidence type="ECO:0000313" key="2">
    <source>
        <dbReference type="EMBL" id="KAF2270010.1"/>
    </source>
</evidence>
<keyword evidence="1" id="KW-0812">Transmembrane</keyword>
<dbReference type="AlphaFoldDB" id="A0A9P4TR53"/>
<keyword evidence="3" id="KW-1185">Reference proteome</keyword>
<feature type="transmembrane region" description="Helical" evidence="1">
    <location>
        <begin position="52"/>
        <end position="70"/>
    </location>
</feature>
<evidence type="ECO:0000313" key="3">
    <source>
        <dbReference type="Proteomes" id="UP000800093"/>
    </source>
</evidence>
<evidence type="ECO:0000256" key="1">
    <source>
        <dbReference type="SAM" id="Phobius"/>
    </source>
</evidence>
<keyword evidence="1" id="KW-1133">Transmembrane helix</keyword>